<dbReference type="PROSITE" id="PS51030">
    <property type="entry name" value="NUCLEAR_REC_DBD_2"/>
    <property type="match status" value="1"/>
</dbReference>
<dbReference type="GO" id="GO:0000978">
    <property type="term" value="F:RNA polymerase II cis-regulatory region sequence-specific DNA binding"/>
    <property type="evidence" value="ECO:0007669"/>
    <property type="project" value="TreeGrafter"/>
</dbReference>
<keyword evidence="3" id="KW-0863">Zinc-finger</keyword>
<evidence type="ECO:0000256" key="1">
    <source>
        <dbReference type="ARBA" id="ARBA00004123"/>
    </source>
</evidence>
<dbReference type="OrthoDB" id="8832025at2759"/>
<keyword evidence="5" id="KW-0805">Transcription regulation</keyword>
<evidence type="ECO:0000256" key="2">
    <source>
        <dbReference type="ARBA" id="ARBA00022723"/>
    </source>
</evidence>
<gene>
    <name evidence="11" type="primary">Hr3</name>
    <name evidence="11" type="ORF">NPIL_359501</name>
</gene>
<keyword evidence="8 11" id="KW-0675">Receptor</keyword>
<keyword evidence="7" id="KW-0804">Transcription</keyword>
<evidence type="ECO:0000313" key="11">
    <source>
        <dbReference type="EMBL" id="GFT48802.1"/>
    </source>
</evidence>
<comment type="subcellular location">
    <subcellularLocation>
        <location evidence="1">Nucleus</location>
    </subcellularLocation>
</comment>
<dbReference type="PRINTS" id="PR00047">
    <property type="entry name" value="STROIDFINGER"/>
</dbReference>
<evidence type="ECO:0000256" key="3">
    <source>
        <dbReference type="ARBA" id="ARBA00022771"/>
    </source>
</evidence>
<comment type="caution">
    <text evidence="11">The sequence shown here is derived from an EMBL/GenBank/DDBJ whole genome shotgun (WGS) entry which is preliminary data.</text>
</comment>
<evidence type="ECO:0000256" key="7">
    <source>
        <dbReference type="ARBA" id="ARBA00023163"/>
    </source>
</evidence>
<evidence type="ECO:0000313" key="12">
    <source>
        <dbReference type="Proteomes" id="UP000887013"/>
    </source>
</evidence>
<dbReference type="Gene3D" id="3.30.50.10">
    <property type="entry name" value="Erythroid Transcription Factor GATA-1, subunit A"/>
    <property type="match status" value="1"/>
</dbReference>
<feature type="domain" description="Nuclear receptor" evidence="10">
    <location>
        <begin position="1"/>
        <end position="68"/>
    </location>
</feature>
<evidence type="ECO:0000256" key="8">
    <source>
        <dbReference type="ARBA" id="ARBA00023170"/>
    </source>
</evidence>
<evidence type="ECO:0000256" key="9">
    <source>
        <dbReference type="ARBA" id="ARBA00023242"/>
    </source>
</evidence>
<dbReference type="GO" id="GO:0005634">
    <property type="term" value="C:nucleus"/>
    <property type="evidence" value="ECO:0007669"/>
    <property type="project" value="UniProtKB-SubCell"/>
</dbReference>
<reference evidence="11" key="1">
    <citation type="submission" date="2020-08" db="EMBL/GenBank/DDBJ databases">
        <title>Multicomponent nature underlies the extraordinary mechanical properties of spider dragline silk.</title>
        <authorList>
            <person name="Kono N."/>
            <person name="Nakamura H."/>
            <person name="Mori M."/>
            <person name="Yoshida Y."/>
            <person name="Ohtoshi R."/>
            <person name="Malay A.D."/>
            <person name="Moran D.A.P."/>
            <person name="Tomita M."/>
            <person name="Numata K."/>
            <person name="Arakawa K."/>
        </authorList>
    </citation>
    <scope>NUCLEOTIDE SEQUENCE</scope>
</reference>
<keyword evidence="6" id="KW-0238">DNA-binding</keyword>
<dbReference type="InterPro" id="IPR013088">
    <property type="entry name" value="Znf_NHR/GATA"/>
</dbReference>
<dbReference type="SUPFAM" id="SSF57716">
    <property type="entry name" value="Glucocorticoid receptor-like (DNA-binding domain)"/>
    <property type="match status" value="1"/>
</dbReference>
<proteinExistence type="predicted"/>
<dbReference type="InterPro" id="IPR001628">
    <property type="entry name" value="Znf_hrmn_rcpt"/>
</dbReference>
<name>A0A8X6P6K0_NEPPI</name>
<dbReference type="GO" id="GO:0004879">
    <property type="term" value="F:nuclear receptor activity"/>
    <property type="evidence" value="ECO:0007669"/>
    <property type="project" value="TreeGrafter"/>
</dbReference>
<evidence type="ECO:0000256" key="6">
    <source>
        <dbReference type="ARBA" id="ARBA00023125"/>
    </source>
</evidence>
<keyword evidence="9" id="KW-0539">Nucleus</keyword>
<dbReference type="SMART" id="SM00399">
    <property type="entry name" value="ZnF_C4"/>
    <property type="match status" value="1"/>
</dbReference>
<protein>
    <submittedName>
        <fullName evidence="11">Probable nuclear hormone receptor HR3</fullName>
    </submittedName>
</protein>
<dbReference type="Proteomes" id="UP000887013">
    <property type="component" value="Unassembled WGS sequence"/>
</dbReference>
<keyword evidence="4" id="KW-0862">Zinc</keyword>
<keyword evidence="12" id="KW-1185">Reference proteome</keyword>
<evidence type="ECO:0000256" key="5">
    <source>
        <dbReference type="ARBA" id="ARBA00023015"/>
    </source>
</evidence>
<dbReference type="PANTHER" id="PTHR45805">
    <property type="entry name" value="NUCLEAR HORMONE RECEPTOR HR3-RELATED"/>
    <property type="match status" value="1"/>
</dbReference>
<dbReference type="GO" id="GO:0008270">
    <property type="term" value="F:zinc ion binding"/>
    <property type="evidence" value="ECO:0007669"/>
    <property type="project" value="UniProtKB-KW"/>
</dbReference>
<sequence length="126" mass="14781">MQSLCDKSSGAHYGIITCEGCKGFFRRSQFSVVNYQCVVDRFNRNRCQYYAMLQKCLALEMPRDSVKYGRISKKQGEKVEDEVRYHRTQLVRPQQPQALQGPPMTEMGLTTPSHFLYLHVYLYIRM</sequence>
<dbReference type="Pfam" id="PF00105">
    <property type="entry name" value="zf-C4"/>
    <property type="match status" value="1"/>
</dbReference>
<keyword evidence="2" id="KW-0479">Metal-binding</keyword>
<evidence type="ECO:0000259" key="10">
    <source>
        <dbReference type="PROSITE" id="PS51030"/>
    </source>
</evidence>
<organism evidence="11 12">
    <name type="scientific">Nephila pilipes</name>
    <name type="common">Giant wood spider</name>
    <name type="synonym">Nephila maculata</name>
    <dbReference type="NCBI Taxonomy" id="299642"/>
    <lineage>
        <taxon>Eukaryota</taxon>
        <taxon>Metazoa</taxon>
        <taxon>Ecdysozoa</taxon>
        <taxon>Arthropoda</taxon>
        <taxon>Chelicerata</taxon>
        <taxon>Arachnida</taxon>
        <taxon>Araneae</taxon>
        <taxon>Araneomorphae</taxon>
        <taxon>Entelegynae</taxon>
        <taxon>Araneoidea</taxon>
        <taxon>Nephilidae</taxon>
        <taxon>Nephila</taxon>
    </lineage>
</organism>
<evidence type="ECO:0000256" key="4">
    <source>
        <dbReference type="ARBA" id="ARBA00022833"/>
    </source>
</evidence>
<accession>A0A8X6P6K0</accession>
<dbReference type="EMBL" id="BMAW01016386">
    <property type="protein sequence ID" value="GFT48802.1"/>
    <property type="molecule type" value="Genomic_DNA"/>
</dbReference>
<dbReference type="AlphaFoldDB" id="A0A8X6P6K0"/>
<dbReference type="PANTHER" id="PTHR45805:SF2">
    <property type="entry name" value="NUCLEAR HORMONE RECEPTOR HR3-RELATED"/>
    <property type="match status" value="1"/>
</dbReference>